<evidence type="ECO:0000259" key="2">
    <source>
        <dbReference type="PROSITE" id="PS50812"/>
    </source>
</evidence>
<gene>
    <name evidence="3" type="ORF">Ccrd_014888</name>
</gene>
<feature type="compositionally biased region" description="Basic and acidic residues" evidence="1">
    <location>
        <begin position="166"/>
        <end position="185"/>
    </location>
</feature>
<proteinExistence type="predicted"/>
<feature type="region of interest" description="Disordered" evidence="1">
    <location>
        <begin position="121"/>
        <end position="192"/>
    </location>
</feature>
<dbReference type="Gene3D" id="2.30.30.140">
    <property type="match status" value="1"/>
</dbReference>
<sequence>MEGVTGETNGSLVPSKAGKETVNGQPTKEVIFADLIWVKLHEASWWPAQVVDENSVSSANKPSTSSKGSSSDVLVRLYGSYVYKYVDINRSRAEFKNILVENNFNHDDILKKSLEQDLASLNSSRSRRRQQSKSKGTVLTEASQNRSSEKDKSQIKVSSKKRKQEKSKTAVETKNKIPSPDRVHNISEPSTPSIISLKAQEMSGRRMKVMQSLGLVAPSGSPFPRNRVISPNPT</sequence>
<dbReference type="EMBL" id="LEKV01001663">
    <property type="protein sequence ID" value="KVI06757.1"/>
    <property type="molecule type" value="Genomic_DNA"/>
</dbReference>
<feature type="domain" description="PWWP" evidence="2">
    <location>
        <begin position="32"/>
        <end position="97"/>
    </location>
</feature>
<feature type="region of interest" description="Disordered" evidence="1">
    <location>
        <begin position="1"/>
        <end position="21"/>
    </location>
</feature>
<dbReference type="OMA" id="RLYGTYT"/>
<dbReference type="PROSITE" id="PS50812">
    <property type="entry name" value="PWWP"/>
    <property type="match status" value="1"/>
</dbReference>
<dbReference type="OrthoDB" id="641149at2759"/>
<protein>
    <submittedName>
        <fullName evidence="3">PWWP-like protein</fullName>
    </submittedName>
</protein>
<dbReference type="STRING" id="59895.A0A103YCV4"/>
<name>A0A103YCV4_CYNCS</name>
<feature type="compositionally biased region" description="Polar residues" evidence="1">
    <location>
        <begin position="1"/>
        <end position="12"/>
    </location>
</feature>
<accession>A0A103YCV4</accession>
<organism evidence="3 4">
    <name type="scientific">Cynara cardunculus var. scolymus</name>
    <name type="common">Globe artichoke</name>
    <name type="synonym">Cynara scolymus</name>
    <dbReference type="NCBI Taxonomy" id="59895"/>
    <lineage>
        <taxon>Eukaryota</taxon>
        <taxon>Viridiplantae</taxon>
        <taxon>Streptophyta</taxon>
        <taxon>Embryophyta</taxon>
        <taxon>Tracheophyta</taxon>
        <taxon>Spermatophyta</taxon>
        <taxon>Magnoliopsida</taxon>
        <taxon>eudicotyledons</taxon>
        <taxon>Gunneridae</taxon>
        <taxon>Pentapetalae</taxon>
        <taxon>asterids</taxon>
        <taxon>campanulids</taxon>
        <taxon>Asterales</taxon>
        <taxon>Asteraceae</taxon>
        <taxon>Carduoideae</taxon>
        <taxon>Cardueae</taxon>
        <taxon>Carduinae</taxon>
        <taxon>Cynara</taxon>
    </lineage>
</organism>
<evidence type="ECO:0000256" key="1">
    <source>
        <dbReference type="SAM" id="MobiDB-lite"/>
    </source>
</evidence>
<comment type="caution">
    <text evidence="3">The sequence shown here is derived from an EMBL/GenBank/DDBJ whole genome shotgun (WGS) entry which is preliminary data.</text>
</comment>
<evidence type="ECO:0000313" key="4">
    <source>
        <dbReference type="Proteomes" id="UP000243975"/>
    </source>
</evidence>
<reference evidence="3 4" key="1">
    <citation type="journal article" date="2016" name="Sci. Rep.">
        <title>The genome sequence of the outbreeding globe artichoke constructed de novo incorporating a phase-aware low-pass sequencing strategy of F1 progeny.</title>
        <authorList>
            <person name="Scaglione D."/>
            <person name="Reyes-Chin-Wo S."/>
            <person name="Acquadro A."/>
            <person name="Froenicke L."/>
            <person name="Portis E."/>
            <person name="Beitel C."/>
            <person name="Tirone M."/>
            <person name="Mauro R."/>
            <person name="Lo Monaco A."/>
            <person name="Mauromicale G."/>
            <person name="Faccioli P."/>
            <person name="Cattivelli L."/>
            <person name="Rieseberg L."/>
            <person name="Michelmore R."/>
            <person name="Lanteri S."/>
        </authorList>
    </citation>
    <scope>NUCLEOTIDE SEQUENCE [LARGE SCALE GENOMIC DNA]</scope>
    <source>
        <strain evidence="3">2C</strain>
    </source>
</reference>
<dbReference type="SUPFAM" id="SSF63748">
    <property type="entry name" value="Tudor/PWWP/MBT"/>
    <property type="match status" value="1"/>
</dbReference>
<dbReference type="Proteomes" id="UP000243975">
    <property type="component" value="Unassembled WGS sequence"/>
</dbReference>
<dbReference type="InterPro" id="IPR000313">
    <property type="entry name" value="PWWP_dom"/>
</dbReference>
<dbReference type="Gramene" id="KVI06757">
    <property type="protein sequence ID" value="KVI06757"/>
    <property type="gene ID" value="Ccrd_014888"/>
</dbReference>
<evidence type="ECO:0000313" key="3">
    <source>
        <dbReference type="EMBL" id="KVI06757.1"/>
    </source>
</evidence>
<keyword evidence="4" id="KW-1185">Reference proteome</keyword>
<dbReference type="AlphaFoldDB" id="A0A103YCV4"/>
<dbReference type="Pfam" id="PF00855">
    <property type="entry name" value="PWWP"/>
    <property type="match status" value="1"/>
</dbReference>
<dbReference type="CDD" id="cd05162">
    <property type="entry name" value="PWWP"/>
    <property type="match status" value="1"/>
</dbReference>